<dbReference type="InterPro" id="IPR018060">
    <property type="entry name" value="HTH_AraC"/>
</dbReference>
<accession>A0A345T297</accession>
<sequence length="271" mass="29263">MLAYVVIRVDAGSVGAVRGLLVRSEIERVVFRIREAYGENLTLADLSQMARLSPCYMARLFHQETGLPPAAFLMAVRMEEARRLLLHTQASVADISVGVGYTSIGAFTTRFTKTIGVSPGRYRRLASLGSEAVNFVYGGNDVSYAYGSIQGRTRRFDGMTDETVFVAAFPATASGAAIVSRSRSARCRRVERVGESWRIAHVPEGRWFVQAVSRSDGAGGRCMVVGTAGPLLVTPGATVRVDLLLGPAAGQRYIDEARVLVGAALPDLFRD</sequence>
<dbReference type="PROSITE" id="PS01124">
    <property type="entry name" value="HTH_ARAC_FAMILY_2"/>
    <property type="match status" value="1"/>
</dbReference>
<evidence type="ECO:0000313" key="5">
    <source>
        <dbReference type="EMBL" id="AXI80102.1"/>
    </source>
</evidence>
<dbReference type="SUPFAM" id="SSF46689">
    <property type="entry name" value="Homeodomain-like"/>
    <property type="match status" value="2"/>
</dbReference>
<dbReference type="InterPro" id="IPR009057">
    <property type="entry name" value="Homeodomain-like_sf"/>
</dbReference>
<dbReference type="EMBL" id="CP031264">
    <property type="protein sequence ID" value="AXI80102.1"/>
    <property type="molecule type" value="Genomic_DNA"/>
</dbReference>
<dbReference type="OrthoDB" id="2060755at2"/>
<dbReference type="AlphaFoldDB" id="A0A345T297"/>
<dbReference type="KEGG" id="stri:C7M71_024600"/>
<evidence type="ECO:0000256" key="2">
    <source>
        <dbReference type="ARBA" id="ARBA00023125"/>
    </source>
</evidence>
<dbReference type="Proteomes" id="UP000249340">
    <property type="component" value="Chromosome"/>
</dbReference>
<dbReference type="InterPro" id="IPR018062">
    <property type="entry name" value="HTH_AraC-typ_CS"/>
</dbReference>
<dbReference type="RefSeq" id="WP_111489493.1">
    <property type="nucleotide sequence ID" value="NZ_CP031264.1"/>
</dbReference>
<organism evidence="5 6">
    <name type="scientific">Peterkaempfera bronchialis</name>
    <dbReference type="NCBI Taxonomy" id="2126346"/>
    <lineage>
        <taxon>Bacteria</taxon>
        <taxon>Bacillati</taxon>
        <taxon>Actinomycetota</taxon>
        <taxon>Actinomycetes</taxon>
        <taxon>Kitasatosporales</taxon>
        <taxon>Streptomycetaceae</taxon>
        <taxon>Peterkaempfera</taxon>
    </lineage>
</organism>
<dbReference type="GO" id="GO:0043565">
    <property type="term" value="F:sequence-specific DNA binding"/>
    <property type="evidence" value="ECO:0007669"/>
    <property type="project" value="InterPro"/>
</dbReference>
<dbReference type="SMART" id="SM00342">
    <property type="entry name" value="HTH_ARAC"/>
    <property type="match status" value="1"/>
</dbReference>
<dbReference type="PANTHER" id="PTHR46796">
    <property type="entry name" value="HTH-TYPE TRANSCRIPTIONAL ACTIVATOR RHAS-RELATED"/>
    <property type="match status" value="1"/>
</dbReference>
<dbReference type="Gene3D" id="1.10.10.60">
    <property type="entry name" value="Homeodomain-like"/>
    <property type="match status" value="2"/>
</dbReference>
<keyword evidence="2" id="KW-0238">DNA-binding</keyword>
<evidence type="ECO:0000313" key="6">
    <source>
        <dbReference type="Proteomes" id="UP000249340"/>
    </source>
</evidence>
<feature type="domain" description="HTH araC/xylS-type" evidence="4">
    <location>
        <begin position="27"/>
        <end position="125"/>
    </location>
</feature>
<dbReference type="GO" id="GO:0003700">
    <property type="term" value="F:DNA-binding transcription factor activity"/>
    <property type="evidence" value="ECO:0007669"/>
    <property type="project" value="InterPro"/>
</dbReference>
<evidence type="ECO:0000256" key="3">
    <source>
        <dbReference type="ARBA" id="ARBA00023163"/>
    </source>
</evidence>
<reference evidence="6" key="1">
    <citation type="submission" date="2018-07" db="EMBL/GenBank/DDBJ databases">
        <title>Streptacidiphilus bronchialis DSM 106435 chromosome.</title>
        <authorList>
            <person name="Batra D."/>
            <person name="Gulvik C.A."/>
        </authorList>
    </citation>
    <scope>NUCLEOTIDE SEQUENCE [LARGE SCALE GENOMIC DNA]</scope>
    <source>
        <strain evidence="6">DSM 106435</strain>
    </source>
</reference>
<keyword evidence="6" id="KW-1185">Reference proteome</keyword>
<proteinExistence type="predicted"/>
<dbReference type="PROSITE" id="PS00041">
    <property type="entry name" value="HTH_ARAC_FAMILY_1"/>
    <property type="match status" value="1"/>
</dbReference>
<gene>
    <name evidence="5" type="ORF">C7M71_024600</name>
</gene>
<protein>
    <submittedName>
        <fullName evidence="5">AraC family transcriptional regulator</fullName>
    </submittedName>
</protein>
<evidence type="ECO:0000259" key="4">
    <source>
        <dbReference type="PROSITE" id="PS01124"/>
    </source>
</evidence>
<evidence type="ECO:0000256" key="1">
    <source>
        <dbReference type="ARBA" id="ARBA00023015"/>
    </source>
</evidence>
<keyword evidence="1" id="KW-0805">Transcription regulation</keyword>
<dbReference type="Pfam" id="PF12833">
    <property type="entry name" value="HTH_18"/>
    <property type="match status" value="1"/>
</dbReference>
<name>A0A345T297_9ACTN</name>
<keyword evidence="3" id="KW-0804">Transcription</keyword>
<dbReference type="InterPro" id="IPR050204">
    <property type="entry name" value="AraC_XylS_family_regulators"/>
</dbReference>